<reference evidence="2 3" key="1">
    <citation type="submission" date="2024-04" db="EMBL/GenBank/DDBJ databases">
        <title>Complete genome sequence of Nguyenibacter vanlangesis HBCM-1154, a strain capable of nitrogen fixation, IAA production, and phosphorus solubilization isolated from sugarcane soil.</title>
        <authorList>
            <person name="MY HANH P."/>
        </authorList>
    </citation>
    <scope>NUCLEOTIDE SEQUENCE [LARGE SCALE GENOMIC DNA]</scope>
    <source>
        <strain evidence="2 3">HBCM 1154</strain>
    </source>
</reference>
<evidence type="ECO:0000256" key="1">
    <source>
        <dbReference type="ARBA" id="ARBA00023002"/>
    </source>
</evidence>
<dbReference type="EMBL" id="CP152276">
    <property type="protein sequence ID" value="XAE44208.1"/>
    <property type="molecule type" value="Genomic_DNA"/>
</dbReference>
<dbReference type="InterPro" id="IPR042204">
    <property type="entry name" value="2Fe-2S-bd_N"/>
</dbReference>
<keyword evidence="3" id="KW-1185">Reference proteome</keyword>
<dbReference type="RefSeq" id="WP_342629507.1">
    <property type="nucleotide sequence ID" value="NZ_CP152276.1"/>
</dbReference>
<proteinExistence type="predicted"/>
<organism evidence="2 3">
    <name type="scientific">Nguyenibacter vanlangensis</name>
    <dbReference type="NCBI Taxonomy" id="1216886"/>
    <lineage>
        <taxon>Bacteria</taxon>
        <taxon>Pseudomonadati</taxon>
        <taxon>Pseudomonadota</taxon>
        <taxon>Alphaproteobacteria</taxon>
        <taxon>Acetobacterales</taxon>
        <taxon>Acetobacteraceae</taxon>
        <taxon>Nguyenibacter</taxon>
    </lineage>
</organism>
<keyword evidence="1" id="KW-0560">Oxidoreductase</keyword>
<dbReference type="InterPro" id="IPR036010">
    <property type="entry name" value="2Fe-2S_ferredoxin-like_sf"/>
</dbReference>
<gene>
    <name evidence="2" type="ORF">AAC691_07185</name>
</gene>
<protein>
    <submittedName>
        <fullName evidence="2">(2Fe-2S)-binding protein</fullName>
    </submittedName>
</protein>
<dbReference type="Proteomes" id="UP001449795">
    <property type="component" value="Chromosome"/>
</dbReference>
<evidence type="ECO:0000313" key="3">
    <source>
        <dbReference type="Proteomes" id="UP001449795"/>
    </source>
</evidence>
<dbReference type="SUPFAM" id="SSF54292">
    <property type="entry name" value="2Fe-2S ferredoxin-like"/>
    <property type="match status" value="1"/>
</dbReference>
<accession>A0ABZ3D8X5</accession>
<evidence type="ECO:0000313" key="2">
    <source>
        <dbReference type="EMBL" id="XAE44208.1"/>
    </source>
</evidence>
<dbReference type="Gene3D" id="3.10.20.440">
    <property type="entry name" value="2Fe-2S iron-sulphur cluster binding domain, sarcosine oxidase, alpha subunit, N-terminal domain"/>
    <property type="match status" value="1"/>
</dbReference>
<name>A0ABZ3D8X5_9PROT</name>
<sequence>MPEPIPCENEGRSVRFVFEGRAVQGAEGEPLAAVLRRAGIVALGTSPRDGAPRGAFCFMGSCQECRVLIDGILSYACSTPVRPDMTVTPYVAS</sequence>
<dbReference type="Pfam" id="PF13510">
    <property type="entry name" value="Fer2_4"/>
    <property type="match status" value="1"/>
</dbReference>